<dbReference type="InterPro" id="IPR015168">
    <property type="entry name" value="SsuA/THI5"/>
</dbReference>
<evidence type="ECO:0000256" key="3">
    <source>
        <dbReference type="ARBA" id="ARBA00022729"/>
    </source>
</evidence>
<feature type="chain" id="PRO_5039675796" evidence="4">
    <location>
        <begin position="21"/>
        <end position="321"/>
    </location>
</feature>
<organism evidence="6 7">
    <name type="scientific">Vagococcus carniphilus</name>
    <dbReference type="NCBI Taxonomy" id="218144"/>
    <lineage>
        <taxon>Bacteria</taxon>
        <taxon>Bacillati</taxon>
        <taxon>Bacillota</taxon>
        <taxon>Bacilli</taxon>
        <taxon>Lactobacillales</taxon>
        <taxon>Enterococcaceae</taxon>
        <taxon>Vagococcus</taxon>
    </lineage>
</organism>
<proteinExistence type="inferred from homology"/>
<dbReference type="SUPFAM" id="SSF53850">
    <property type="entry name" value="Periplasmic binding protein-like II"/>
    <property type="match status" value="1"/>
</dbReference>
<dbReference type="OrthoDB" id="9815602at2"/>
<dbReference type="PANTHER" id="PTHR30024">
    <property type="entry name" value="ALIPHATIC SULFONATES-BINDING PROTEIN-RELATED"/>
    <property type="match status" value="1"/>
</dbReference>
<dbReference type="AlphaFoldDB" id="A0A430B007"/>
<dbReference type="GO" id="GO:0042597">
    <property type="term" value="C:periplasmic space"/>
    <property type="evidence" value="ECO:0007669"/>
    <property type="project" value="UniProtKB-SubCell"/>
</dbReference>
<comment type="subcellular location">
    <subcellularLocation>
        <location evidence="1">Periplasm</location>
    </subcellularLocation>
</comment>
<protein>
    <submittedName>
        <fullName evidence="6">Metal ABC transporter substrate-binding protein</fullName>
    </submittedName>
</protein>
<comment type="similarity">
    <text evidence="2">Belongs to the bacterial solute-binding protein SsuA/TauA family.</text>
</comment>
<dbReference type="Proteomes" id="UP000288028">
    <property type="component" value="Unassembled WGS sequence"/>
</dbReference>
<gene>
    <name evidence="6" type="ORF">CBF28_09000</name>
</gene>
<dbReference type="SMART" id="SM00062">
    <property type="entry name" value="PBPb"/>
    <property type="match status" value="1"/>
</dbReference>
<dbReference type="Gene3D" id="3.40.190.10">
    <property type="entry name" value="Periplasmic binding protein-like II"/>
    <property type="match status" value="2"/>
</dbReference>
<dbReference type="RefSeq" id="WP_126794354.1">
    <property type="nucleotide sequence ID" value="NZ_CP060720.1"/>
</dbReference>
<dbReference type="InterPro" id="IPR001638">
    <property type="entry name" value="Solute-binding_3/MltF_N"/>
</dbReference>
<evidence type="ECO:0000313" key="6">
    <source>
        <dbReference type="EMBL" id="RSU13616.1"/>
    </source>
</evidence>
<accession>A0A430B007</accession>
<evidence type="ECO:0000259" key="5">
    <source>
        <dbReference type="SMART" id="SM00062"/>
    </source>
</evidence>
<reference evidence="6 7" key="1">
    <citation type="submission" date="2017-05" db="EMBL/GenBank/DDBJ databases">
        <title>Vagococcus spp. assemblies.</title>
        <authorList>
            <person name="Gulvik C.A."/>
        </authorList>
    </citation>
    <scope>NUCLEOTIDE SEQUENCE [LARGE SCALE GENOMIC DNA]</scope>
    <source>
        <strain evidence="6 7">SS1714</strain>
    </source>
</reference>
<dbReference type="EMBL" id="NGKB01000008">
    <property type="protein sequence ID" value="RSU13616.1"/>
    <property type="molecule type" value="Genomic_DNA"/>
</dbReference>
<dbReference type="PROSITE" id="PS51257">
    <property type="entry name" value="PROKAR_LIPOPROTEIN"/>
    <property type="match status" value="1"/>
</dbReference>
<feature type="signal peptide" evidence="4">
    <location>
        <begin position="1"/>
        <end position="20"/>
    </location>
</feature>
<evidence type="ECO:0000256" key="2">
    <source>
        <dbReference type="ARBA" id="ARBA00010742"/>
    </source>
</evidence>
<dbReference type="PANTHER" id="PTHR30024:SF47">
    <property type="entry name" value="TAURINE-BINDING PERIPLASMIC PROTEIN"/>
    <property type="match status" value="1"/>
</dbReference>
<keyword evidence="7" id="KW-1185">Reference proteome</keyword>
<evidence type="ECO:0000256" key="1">
    <source>
        <dbReference type="ARBA" id="ARBA00004418"/>
    </source>
</evidence>
<dbReference type="Pfam" id="PF09084">
    <property type="entry name" value="NMT1"/>
    <property type="match status" value="1"/>
</dbReference>
<dbReference type="GeneID" id="95581947"/>
<feature type="domain" description="Solute-binding protein family 3/N-terminal" evidence="5">
    <location>
        <begin position="43"/>
        <end position="268"/>
    </location>
</feature>
<comment type="caution">
    <text evidence="6">The sequence shown here is derived from an EMBL/GenBank/DDBJ whole genome shotgun (WGS) entry which is preliminary data.</text>
</comment>
<evidence type="ECO:0000313" key="7">
    <source>
        <dbReference type="Proteomes" id="UP000288028"/>
    </source>
</evidence>
<keyword evidence="3 4" id="KW-0732">Signal</keyword>
<evidence type="ECO:0000256" key="4">
    <source>
        <dbReference type="SAM" id="SignalP"/>
    </source>
</evidence>
<name>A0A430B007_9ENTE</name>
<sequence>MKKIIAACSLLLLGSVVLGACGNDKKQETKESEPVVNKVSDKTLNIGILPAESALPIILAKEEGFFKKQGLDVDIKTFSSPNDRNVAIQAKEIDGTISDVMTEATFKKNGINMTITSGILEDFKVLTSPQSNITDIKNLGGKKVTLVPNFILEYIMDEFAARNSFTYEIVDIPSFSARSESLMSGKVDAAVYTEPQASMLAEKGAHIVGSSKEAGIKGGTIQFMDTIIKERPNDIKAFYNAYNEAIEFMNSHDAKDYAATLSKYQFPEEMADYINKQKEDYPHASPVLENDFNNIIKWAIKKKQINEEYAYKDLTNFSFLK</sequence>